<evidence type="ECO:0000259" key="1">
    <source>
        <dbReference type="Pfam" id="PF07238"/>
    </source>
</evidence>
<dbReference type="Gene3D" id="2.40.10.220">
    <property type="entry name" value="predicted glycosyltransferase like domains"/>
    <property type="match status" value="1"/>
</dbReference>
<dbReference type="Pfam" id="PF07238">
    <property type="entry name" value="PilZ"/>
    <property type="match status" value="1"/>
</dbReference>
<feature type="domain" description="PilZ" evidence="1">
    <location>
        <begin position="30"/>
        <end position="111"/>
    </location>
</feature>
<evidence type="ECO:0000313" key="2">
    <source>
        <dbReference type="EMBL" id="MDV2683235.1"/>
    </source>
</evidence>
<evidence type="ECO:0000313" key="3">
    <source>
        <dbReference type="Proteomes" id="UP001287282"/>
    </source>
</evidence>
<dbReference type="EMBL" id="JAWJBA010000001">
    <property type="protein sequence ID" value="MDV2683235.1"/>
    <property type="molecule type" value="Genomic_DNA"/>
</dbReference>
<accession>A0ABU3X5R2</accession>
<comment type="caution">
    <text evidence="2">The sequence shown here is derived from an EMBL/GenBank/DDBJ whole genome shotgun (WGS) entry which is preliminary data.</text>
</comment>
<dbReference type="InterPro" id="IPR009875">
    <property type="entry name" value="PilZ_domain"/>
</dbReference>
<dbReference type="RefSeq" id="WP_317120554.1">
    <property type="nucleotide sequence ID" value="NZ_JAWJBA010000001.1"/>
</dbReference>
<name>A0ABU3X5R2_9BACI</name>
<protein>
    <submittedName>
        <fullName evidence="2">PilZ domain-containing protein</fullName>
    </submittedName>
</protein>
<reference evidence="2 3" key="1">
    <citation type="submission" date="2023-10" db="EMBL/GenBank/DDBJ databases">
        <title>Screening of Alkalihalobacillus lindianensis BZ-TG-R113 and Its Alleviation of Salt Stress on Rapeseed Growth.</title>
        <authorList>
            <person name="Zhao B."/>
            <person name="Guo T."/>
        </authorList>
    </citation>
    <scope>NUCLEOTIDE SEQUENCE [LARGE SCALE GENOMIC DNA]</scope>
    <source>
        <strain evidence="2 3">BZ-TG-R113</strain>
    </source>
</reference>
<keyword evidence="3" id="KW-1185">Reference proteome</keyword>
<dbReference type="Proteomes" id="UP001287282">
    <property type="component" value="Unassembled WGS sequence"/>
</dbReference>
<gene>
    <name evidence="2" type="ORF">RYX56_02495</name>
</gene>
<proteinExistence type="predicted"/>
<organism evidence="2 3">
    <name type="scientific">Alkalihalophilus lindianensis</name>
    <dbReference type="NCBI Taxonomy" id="1630542"/>
    <lineage>
        <taxon>Bacteria</taxon>
        <taxon>Bacillati</taxon>
        <taxon>Bacillota</taxon>
        <taxon>Bacilli</taxon>
        <taxon>Bacillales</taxon>
        <taxon>Bacillaceae</taxon>
        <taxon>Alkalihalophilus</taxon>
    </lineage>
</organism>
<sequence>MQYKREESFRYEFNSPLNATFKLIKLATADVDSNEGKMLIIDISGGGLKMSSHLELPDPKTTKTSIEMDIELANETLEVQGEVVWKNSYNSSFQYGIDFTYTDKESQELITLLKKHIKQSKQPKEE</sequence>
<dbReference type="SUPFAM" id="SSF141371">
    <property type="entry name" value="PilZ domain-like"/>
    <property type="match status" value="1"/>
</dbReference>